<feature type="transmembrane region" description="Helical" evidence="1">
    <location>
        <begin position="234"/>
        <end position="262"/>
    </location>
</feature>
<keyword evidence="1" id="KW-0812">Transmembrane</keyword>
<protein>
    <recommendedName>
        <fullName evidence="4">Glycosyltransferase RgtA/B/C/D-like domain-containing protein</fullName>
    </recommendedName>
</protein>
<proteinExistence type="predicted"/>
<accession>A0A1F7IE30</accession>
<feature type="transmembrane region" description="Helical" evidence="1">
    <location>
        <begin position="204"/>
        <end position="222"/>
    </location>
</feature>
<evidence type="ECO:0000256" key="1">
    <source>
        <dbReference type="SAM" id="Phobius"/>
    </source>
</evidence>
<feature type="transmembrane region" description="Helical" evidence="1">
    <location>
        <begin position="438"/>
        <end position="456"/>
    </location>
</feature>
<feature type="transmembrane region" description="Helical" evidence="1">
    <location>
        <begin position="383"/>
        <end position="401"/>
    </location>
</feature>
<keyword evidence="1" id="KW-0472">Membrane</keyword>
<dbReference type="Proteomes" id="UP000177698">
    <property type="component" value="Unassembled WGS sequence"/>
</dbReference>
<feature type="transmembrane region" description="Helical" evidence="1">
    <location>
        <begin position="42"/>
        <end position="63"/>
    </location>
</feature>
<feature type="transmembrane region" description="Helical" evidence="1">
    <location>
        <begin position="350"/>
        <end position="376"/>
    </location>
</feature>
<feature type="transmembrane region" description="Helical" evidence="1">
    <location>
        <begin position="112"/>
        <end position="131"/>
    </location>
</feature>
<feature type="transmembrane region" description="Helical" evidence="1">
    <location>
        <begin position="83"/>
        <end position="105"/>
    </location>
</feature>
<sequence>MLFVMLNSFQHLIFKTRFRNKFGMTQIVIMKFVIDYIKKNKLLLFIVLPAFFLYMLVIFPSGTFFCFKDACGINFWGVQGHDAIWHLAIANVSFQKFPFIAPTFAGENLYGYNYLLDFFIFLLSKIGIPAIFSYFKLFPVVWFILFTGLLIIFARKIKDSKLFIFLFLLLSYFAGSFSFILTWIHDKTINGSSTLLPQPIMHMMSNLPYAFSLLPFLTILILMKEKNLRLKNVLIMGLCIFLIMGLKFYGGVISIFLIFTYLFLTIPFKNIKKLIKYSVIICLFIFSSILLFYDPMRSFKSGAVFGWAPFALVHTITEEPNQFYLRDLTDARYYILAQGRIGPRFIWIEFINLTLFLIFYLGTRILAFFYLGFLFLQRKMEKFDLTIILTILFSIFLTVTLVQKAEWWNTIQFFFYAIFLLTIHLARLVHDLIKSNKPVLIGLTALLLLLSVPTSLDLIRLFAVTPGATYLPVDEIKALNFLKQQPGGIVLSPLYDKKWKNYNKPNLLFAYEDTAYVTAFSGKQSYLVNILQLRLTGVLYQKRLARLEKKDCSILDEIDYVYEIRKLLDEEKIMVKCRPKNSKKIFENKSVNIYSITK</sequence>
<gene>
    <name evidence="2" type="ORF">A2954_07085</name>
</gene>
<evidence type="ECO:0000313" key="3">
    <source>
        <dbReference type="Proteomes" id="UP000177698"/>
    </source>
</evidence>
<evidence type="ECO:0000313" key="2">
    <source>
        <dbReference type="EMBL" id="OGK41616.1"/>
    </source>
</evidence>
<organism evidence="2 3">
    <name type="scientific">Candidatus Roizmanbacteria bacterium RIFCSPLOWO2_01_FULL_37_12</name>
    <dbReference type="NCBI Taxonomy" id="1802056"/>
    <lineage>
        <taxon>Bacteria</taxon>
        <taxon>Candidatus Roizmaniibacteriota</taxon>
    </lineage>
</organism>
<dbReference type="STRING" id="1802056.A2954_07085"/>
<feature type="transmembrane region" description="Helical" evidence="1">
    <location>
        <begin position="137"/>
        <end position="155"/>
    </location>
</feature>
<feature type="transmembrane region" description="Helical" evidence="1">
    <location>
        <begin position="407"/>
        <end position="426"/>
    </location>
</feature>
<dbReference type="EMBL" id="MGAG01000010">
    <property type="protein sequence ID" value="OGK41616.1"/>
    <property type="molecule type" value="Genomic_DNA"/>
</dbReference>
<comment type="caution">
    <text evidence="2">The sequence shown here is derived from an EMBL/GenBank/DDBJ whole genome shotgun (WGS) entry which is preliminary data.</text>
</comment>
<name>A0A1F7IE30_9BACT</name>
<feature type="transmembrane region" description="Helical" evidence="1">
    <location>
        <begin position="162"/>
        <end position="184"/>
    </location>
</feature>
<feature type="transmembrane region" description="Helical" evidence="1">
    <location>
        <begin position="274"/>
        <end position="292"/>
    </location>
</feature>
<dbReference type="AlphaFoldDB" id="A0A1F7IE30"/>
<reference evidence="2 3" key="1">
    <citation type="journal article" date="2016" name="Nat. Commun.">
        <title>Thousands of microbial genomes shed light on interconnected biogeochemical processes in an aquifer system.</title>
        <authorList>
            <person name="Anantharaman K."/>
            <person name="Brown C.T."/>
            <person name="Hug L.A."/>
            <person name="Sharon I."/>
            <person name="Castelle C.J."/>
            <person name="Probst A.J."/>
            <person name="Thomas B.C."/>
            <person name="Singh A."/>
            <person name="Wilkins M.J."/>
            <person name="Karaoz U."/>
            <person name="Brodie E.L."/>
            <person name="Williams K.H."/>
            <person name="Hubbard S.S."/>
            <person name="Banfield J.F."/>
        </authorList>
    </citation>
    <scope>NUCLEOTIDE SEQUENCE [LARGE SCALE GENOMIC DNA]</scope>
</reference>
<keyword evidence="1" id="KW-1133">Transmembrane helix</keyword>
<evidence type="ECO:0008006" key="4">
    <source>
        <dbReference type="Google" id="ProtNLM"/>
    </source>
</evidence>